<dbReference type="STRING" id="1802319.A2928_00115"/>
<keyword evidence="5 6" id="KW-0472">Membrane</keyword>
<proteinExistence type="predicted"/>
<feature type="transmembrane region" description="Helical" evidence="6">
    <location>
        <begin position="163"/>
        <end position="180"/>
    </location>
</feature>
<dbReference type="EMBL" id="MHRX01000047">
    <property type="protein sequence ID" value="OHA32398.1"/>
    <property type="molecule type" value="Genomic_DNA"/>
</dbReference>
<evidence type="ECO:0000256" key="2">
    <source>
        <dbReference type="ARBA" id="ARBA00022475"/>
    </source>
</evidence>
<gene>
    <name evidence="7" type="ORF">A2928_00115</name>
</gene>
<dbReference type="GO" id="GO:0005886">
    <property type="term" value="C:plasma membrane"/>
    <property type="evidence" value="ECO:0007669"/>
    <property type="project" value="UniProtKB-SubCell"/>
</dbReference>
<name>A0A1G2N8E3_9BACT</name>
<accession>A0A1G2N8E3</accession>
<organism evidence="7 8">
    <name type="scientific">Candidatus Taylorbacteria bacterium RIFCSPLOWO2_01_FULL_45_15b</name>
    <dbReference type="NCBI Taxonomy" id="1802319"/>
    <lineage>
        <taxon>Bacteria</taxon>
        <taxon>Candidatus Tayloriibacteriota</taxon>
    </lineage>
</organism>
<evidence type="ECO:0000313" key="7">
    <source>
        <dbReference type="EMBL" id="OHA32398.1"/>
    </source>
</evidence>
<feature type="transmembrane region" description="Helical" evidence="6">
    <location>
        <begin position="186"/>
        <end position="208"/>
    </location>
</feature>
<reference evidence="7 8" key="1">
    <citation type="journal article" date="2016" name="Nat. Commun.">
        <title>Thousands of microbial genomes shed light on interconnected biogeochemical processes in an aquifer system.</title>
        <authorList>
            <person name="Anantharaman K."/>
            <person name="Brown C.T."/>
            <person name="Hug L.A."/>
            <person name="Sharon I."/>
            <person name="Castelle C.J."/>
            <person name="Probst A.J."/>
            <person name="Thomas B.C."/>
            <person name="Singh A."/>
            <person name="Wilkins M.J."/>
            <person name="Karaoz U."/>
            <person name="Brodie E.L."/>
            <person name="Williams K.H."/>
            <person name="Hubbard S.S."/>
            <person name="Banfield J.F."/>
        </authorList>
    </citation>
    <scope>NUCLEOTIDE SEQUENCE [LARGE SCALE GENOMIC DNA]</scope>
</reference>
<feature type="transmembrane region" description="Helical" evidence="6">
    <location>
        <begin position="336"/>
        <end position="362"/>
    </location>
</feature>
<feature type="transmembrane region" description="Helical" evidence="6">
    <location>
        <begin position="20"/>
        <end position="39"/>
    </location>
</feature>
<sequence>MKPAGFLKTFFYGEAHFSVWGLFSKMLGFLNMALVLSVLSTYEYGVAQLLLVSYSSVSFFMVLGAGSINNELLRSIGSNDLPKAKAIFQRSSILRFTIGIILWAVFFFGGSIIFSHRFTPEFASLIKVVSFFFINDTLSSIIQPLLKGGKKFAIQARRLPLERILYLALLLYFIFVKKDFGISHLLISQVTAAIIANISLVPATLSIYREWRGVRASKVKIVRPILFGIGRWEIIRPFFEKIVGFLQPALIKLFISTEAVAIFSVAKTILSSLGDLMPIRTLSSLLPLHVNDRYMAGKIFIYGTKYLTLLAVLLMVTGLIIVPPVVKIFFPQYVQAIPIFMVLAFNLPIGTLGALPGTYLAVMRRQKFIFIHSMIRTPIILLLYLTLLPAFSLIGLAFERLLTPFIMLTITLVYLRRKGTEIIIPWSRFFAFDDEDRRFIRKIYYGIKMRLRVSS</sequence>
<protein>
    <recommendedName>
        <fullName evidence="9">Polysaccharide biosynthesis protein C-terminal domain-containing protein</fullName>
    </recommendedName>
</protein>
<dbReference type="PANTHER" id="PTHR30250:SF11">
    <property type="entry name" value="O-ANTIGEN TRANSPORTER-RELATED"/>
    <property type="match status" value="1"/>
</dbReference>
<evidence type="ECO:0000313" key="8">
    <source>
        <dbReference type="Proteomes" id="UP000176221"/>
    </source>
</evidence>
<feature type="transmembrane region" description="Helical" evidence="6">
    <location>
        <begin position="51"/>
        <end position="72"/>
    </location>
</feature>
<feature type="transmembrane region" description="Helical" evidence="6">
    <location>
        <begin position="93"/>
        <end position="116"/>
    </location>
</feature>
<comment type="caution">
    <text evidence="7">The sequence shown here is derived from an EMBL/GenBank/DDBJ whole genome shotgun (WGS) entry which is preliminary data.</text>
</comment>
<keyword evidence="2" id="KW-1003">Cell membrane</keyword>
<keyword evidence="4 6" id="KW-1133">Transmembrane helix</keyword>
<evidence type="ECO:0000256" key="3">
    <source>
        <dbReference type="ARBA" id="ARBA00022692"/>
    </source>
</evidence>
<evidence type="ECO:0000256" key="1">
    <source>
        <dbReference type="ARBA" id="ARBA00004651"/>
    </source>
</evidence>
<dbReference type="InterPro" id="IPR050833">
    <property type="entry name" value="Poly_Biosynth_Transport"/>
</dbReference>
<dbReference type="Proteomes" id="UP000176221">
    <property type="component" value="Unassembled WGS sequence"/>
</dbReference>
<keyword evidence="3 6" id="KW-0812">Transmembrane</keyword>
<feature type="transmembrane region" description="Helical" evidence="6">
    <location>
        <begin position="122"/>
        <end position="142"/>
    </location>
</feature>
<evidence type="ECO:0000256" key="4">
    <source>
        <dbReference type="ARBA" id="ARBA00022989"/>
    </source>
</evidence>
<dbReference type="PANTHER" id="PTHR30250">
    <property type="entry name" value="PST FAMILY PREDICTED COLANIC ACID TRANSPORTER"/>
    <property type="match status" value="1"/>
</dbReference>
<dbReference type="AlphaFoldDB" id="A0A1G2N8E3"/>
<evidence type="ECO:0000256" key="6">
    <source>
        <dbReference type="SAM" id="Phobius"/>
    </source>
</evidence>
<comment type="subcellular location">
    <subcellularLocation>
        <location evidence="1">Cell membrane</location>
        <topology evidence="1">Multi-pass membrane protein</topology>
    </subcellularLocation>
</comment>
<evidence type="ECO:0008006" key="9">
    <source>
        <dbReference type="Google" id="ProtNLM"/>
    </source>
</evidence>
<feature type="transmembrane region" description="Helical" evidence="6">
    <location>
        <begin position="306"/>
        <end position="330"/>
    </location>
</feature>
<evidence type="ECO:0000256" key="5">
    <source>
        <dbReference type="ARBA" id="ARBA00023136"/>
    </source>
</evidence>